<evidence type="ECO:0000259" key="2">
    <source>
        <dbReference type="Pfam" id="PF07811"/>
    </source>
</evidence>
<sequence length="160" mass="16517">MMGKRRCRPGKAGVAALEFALVTPFLLAILAGLADFPLAFWYRMVVISAVEGGANYAFAVEQNASGTHGSLSPGDVRNVVLAAGGLSDMNVTVGSASTNCIQSGPVSSLIAVPADGTCADGTMPGTYMTIAASYRYAPVMPFYAMVAPTSLTDMATVRLQ</sequence>
<dbReference type="RefSeq" id="WP_182978640.1">
    <property type="nucleotide sequence ID" value="NZ_BAABGB010000006.1"/>
</dbReference>
<feature type="transmembrane region" description="Helical" evidence="1">
    <location>
        <begin position="12"/>
        <end position="34"/>
    </location>
</feature>
<keyword evidence="1" id="KW-0472">Membrane</keyword>
<protein>
    <submittedName>
        <fullName evidence="3">Pilus assembly protein</fullName>
    </submittedName>
</protein>
<gene>
    <name evidence="3" type="ORF">HLH35_08020</name>
</gene>
<evidence type="ECO:0000256" key="1">
    <source>
        <dbReference type="SAM" id="Phobius"/>
    </source>
</evidence>
<evidence type="ECO:0000313" key="3">
    <source>
        <dbReference type="EMBL" id="MBB2172069.1"/>
    </source>
</evidence>
<name>A0A7W4IZV7_9PROT</name>
<keyword evidence="4" id="KW-1185">Reference proteome</keyword>
<dbReference type="AlphaFoldDB" id="A0A7W4IZV7"/>
<organism evidence="3 4">
    <name type="scientific">Gluconacetobacter asukensis</name>
    <dbReference type="NCBI Taxonomy" id="1017181"/>
    <lineage>
        <taxon>Bacteria</taxon>
        <taxon>Pseudomonadati</taxon>
        <taxon>Pseudomonadota</taxon>
        <taxon>Alphaproteobacteria</taxon>
        <taxon>Acetobacterales</taxon>
        <taxon>Acetobacteraceae</taxon>
        <taxon>Gluconacetobacter</taxon>
    </lineage>
</organism>
<comment type="caution">
    <text evidence="3">The sequence shown here is derived from an EMBL/GenBank/DDBJ whole genome shotgun (WGS) entry which is preliminary data.</text>
</comment>
<reference evidence="3 4" key="1">
    <citation type="submission" date="2020-04" db="EMBL/GenBank/DDBJ databases">
        <title>Description of novel Gluconacetobacter.</title>
        <authorList>
            <person name="Sombolestani A."/>
        </authorList>
    </citation>
    <scope>NUCLEOTIDE SEQUENCE [LARGE SCALE GENOMIC DNA]</scope>
    <source>
        <strain evidence="3 4">LMG 27724</strain>
    </source>
</reference>
<accession>A0A7W4IZV7</accession>
<keyword evidence="1" id="KW-1133">Transmembrane helix</keyword>
<proteinExistence type="predicted"/>
<keyword evidence="1" id="KW-0812">Transmembrane</keyword>
<dbReference type="EMBL" id="JABEQE010000005">
    <property type="protein sequence ID" value="MBB2172069.1"/>
    <property type="molecule type" value="Genomic_DNA"/>
</dbReference>
<dbReference type="Pfam" id="PF07811">
    <property type="entry name" value="TadE"/>
    <property type="match status" value="1"/>
</dbReference>
<feature type="domain" description="TadE-like" evidence="2">
    <location>
        <begin position="13"/>
        <end position="54"/>
    </location>
</feature>
<evidence type="ECO:0000313" key="4">
    <source>
        <dbReference type="Proteomes" id="UP000577891"/>
    </source>
</evidence>
<dbReference type="InterPro" id="IPR012495">
    <property type="entry name" value="TadE-like_dom"/>
</dbReference>
<dbReference type="Proteomes" id="UP000577891">
    <property type="component" value="Unassembled WGS sequence"/>
</dbReference>